<evidence type="ECO:0000256" key="2">
    <source>
        <dbReference type="ARBA" id="ARBA00022833"/>
    </source>
</evidence>
<keyword evidence="3" id="KW-0805">Transcription regulation</keyword>
<reference evidence="8 9" key="1">
    <citation type="journal article" date="2018" name="Front. Microbiol.">
        <title>Genome-Wide Analysis of Corynespora cassiicola Leaf Fall Disease Putative Effectors.</title>
        <authorList>
            <person name="Lopez D."/>
            <person name="Ribeiro S."/>
            <person name="Label P."/>
            <person name="Fumanal B."/>
            <person name="Venisse J.S."/>
            <person name="Kohler A."/>
            <person name="de Oliveira R.R."/>
            <person name="Labutti K."/>
            <person name="Lipzen A."/>
            <person name="Lail K."/>
            <person name="Bauer D."/>
            <person name="Ohm R.A."/>
            <person name="Barry K.W."/>
            <person name="Spatafora J."/>
            <person name="Grigoriev I.V."/>
            <person name="Martin F.M."/>
            <person name="Pujade-Renaud V."/>
        </authorList>
    </citation>
    <scope>NUCLEOTIDE SEQUENCE [LARGE SCALE GENOMIC DNA]</scope>
    <source>
        <strain evidence="8 9">Philippines</strain>
    </source>
</reference>
<keyword evidence="1" id="KW-0479">Metal-binding</keyword>
<gene>
    <name evidence="8" type="ORF">BS50DRAFT_630142</name>
</gene>
<dbReference type="InterPro" id="IPR001138">
    <property type="entry name" value="Zn2Cys6_DnaBD"/>
</dbReference>
<dbReference type="GO" id="GO:0000981">
    <property type="term" value="F:DNA-binding transcription factor activity, RNA polymerase II-specific"/>
    <property type="evidence" value="ECO:0007669"/>
    <property type="project" value="InterPro"/>
</dbReference>
<dbReference type="SMART" id="SM00066">
    <property type="entry name" value="GAL4"/>
    <property type="match status" value="1"/>
</dbReference>
<dbReference type="CDD" id="cd00067">
    <property type="entry name" value="GAL4"/>
    <property type="match status" value="1"/>
</dbReference>
<keyword evidence="4" id="KW-0238">DNA-binding</keyword>
<evidence type="ECO:0000256" key="4">
    <source>
        <dbReference type="ARBA" id="ARBA00023125"/>
    </source>
</evidence>
<dbReference type="PROSITE" id="PS50048">
    <property type="entry name" value="ZN2_CY6_FUNGAL_2"/>
    <property type="match status" value="1"/>
</dbReference>
<feature type="domain" description="Zn(2)-C6 fungal-type" evidence="7">
    <location>
        <begin position="78"/>
        <end position="110"/>
    </location>
</feature>
<evidence type="ECO:0000256" key="6">
    <source>
        <dbReference type="ARBA" id="ARBA00023242"/>
    </source>
</evidence>
<dbReference type="GO" id="GO:0003677">
    <property type="term" value="F:DNA binding"/>
    <property type="evidence" value="ECO:0007669"/>
    <property type="project" value="UniProtKB-KW"/>
</dbReference>
<dbReference type="GO" id="GO:0008270">
    <property type="term" value="F:zinc ion binding"/>
    <property type="evidence" value="ECO:0007669"/>
    <property type="project" value="InterPro"/>
</dbReference>
<dbReference type="InterPro" id="IPR007219">
    <property type="entry name" value="XnlR_reg_dom"/>
</dbReference>
<dbReference type="Gene3D" id="4.10.240.10">
    <property type="entry name" value="Zn(2)-C6 fungal-type DNA-binding domain"/>
    <property type="match status" value="1"/>
</dbReference>
<dbReference type="EMBL" id="KZ678130">
    <property type="protein sequence ID" value="PSN72052.1"/>
    <property type="molecule type" value="Genomic_DNA"/>
</dbReference>
<organism evidence="8 9">
    <name type="scientific">Corynespora cassiicola Philippines</name>
    <dbReference type="NCBI Taxonomy" id="1448308"/>
    <lineage>
        <taxon>Eukaryota</taxon>
        <taxon>Fungi</taxon>
        <taxon>Dikarya</taxon>
        <taxon>Ascomycota</taxon>
        <taxon>Pezizomycotina</taxon>
        <taxon>Dothideomycetes</taxon>
        <taxon>Pleosporomycetidae</taxon>
        <taxon>Pleosporales</taxon>
        <taxon>Corynesporascaceae</taxon>
        <taxon>Corynespora</taxon>
    </lineage>
</organism>
<evidence type="ECO:0000256" key="1">
    <source>
        <dbReference type="ARBA" id="ARBA00022723"/>
    </source>
</evidence>
<keyword evidence="6" id="KW-0539">Nucleus</keyword>
<dbReference type="Pfam" id="PF00172">
    <property type="entry name" value="Zn_clus"/>
    <property type="match status" value="1"/>
</dbReference>
<keyword evidence="9" id="KW-1185">Reference proteome</keyword>
<proteinExistence type="predicted"/>
<dbReference type="OrthoDB" id="5121955at2759"/>
<dbReference type="CDD" id="cd12148">
    <property type="entry name" value="fungal_TF_MHR"/>
    <property type="match status" value="1"/>
</dbReference>
<dbReference type="GO" id="GO:0006351">
    <property type="term" value="P:DNA-templated transcription"/>
    <property type="evidence" value="ECO:0007669"/>
    <property type="project" value="InterPro"/>
</dbReference>
<dbReference type="InterPro" id="IPR036864">
    <property type="entry name" value="Zn2-C6_fun-type_DNA-bd_sf"/>
</dbReference>
<evidence type="ECO:0000259" key="7">
    <source>
        <dbReference type="PROSITE" id="PS50048"/>
    </source>
</evidence>
<evidence type="ECO:0000313" key="9">
    <source>
        <dbReference type="Proteomes" id="UP000240883"/>
    </source>
</evidence>
<dbReference type="AlphaFoldDB" id="A0A2T2P311"/>
<dbReference type="STRING" id="1448308.A0A2T2P311"/>
<dbReference type="PANTHER" id="PTHR47171:SF1">
    <property type="entry name" value="ZN(II)2CYS6 TRANSCRIPTION FACTOR (EUROFUNG)"/>
    <property type="match status" value="1"/>
</dbReference>
<dbReference type="Pfam" id="PF04082">
    <property type="entry name" value="Fungal_trans"/>
    <property type="match status" value="1"/>
</dbReference>
<dbReference type="SUPFAM" id="SSF57701">
    <property type="entry name" value="Zn2/Cys6 DNA-binding domain"/>
    <property type="match status" value="1"/>
</dbReference>
<accession>A0A2T2P311</accession>
<dbReference type="Proteomes" id="UP000240883">
    <property type="component" value="Unassembled WGS sequence"/>
</dbReference>
<evidence type="ECO:0000256" key="3">
    <source>
        <dbReference type="ARBA" id="ARBA00023015"/>
    </source>
</evidence>
<dbReference type="InterPro" id="IPR052073">
    <property type="entry name" value="Amide_Lactam_Regulators"/>
</dbReference>
<sequence length="682" mass="77160">MDNITMASAELGDDMDFLSALASFEQADLGIFTGAEFNIVNTSDPGHQAPPSADLSDTHGQAKFKSGIEPKRKRSSIACQACHNKRVRCDAAVSGLPCSNCRFREMPCELIDSKRFRGKRGRYKERNGNTRGTKNVQHASNPPVQVFPQAMQTTAQVVTQPTTQPETQAIAEATAEAETQAAAHTTHNEPVNPGFCDFGDDITSPMFDFLHYESSRVGSEARRQSNAEATSQSMHVGERSWLSWLSSRRTKGKATHRSLDNSHLQPGEIVPESVHHSDDIFASPELEKNLLDSFWQHFYPLFPIVHKNETIDAWKLGTISPLLKQSILFAGAQHSQDSFFANYRYVTKQDAREHFYRAARCLYDRDVEYDRLCITQSMFMLQFHYGPVRGHRDTLWWTGAALNLAQVVGMHRSTKDTDKGPEERRLWKKIWWLLFIRDRQISAGLGKPMMIDERDCDVEDLAMEDFVDGESTETASFVISLMKWAKIVTQVIRCCFTPVDPTHPNKDSKVRIHLALQRWYASLDTNMHYDSGVVACNRFALLLSLCYHELLLLLHRPSFDTAQSSSGSDFSFQMALYAAEKINDLAGDILKHFQTCEFPVYAELIILSSMIFHSAQQPSSPEEKRMLQKRKQIYSSTIMALDQVFMVLPIWKSLFGEQTAIWRELSGSPSASEPEIENLTTS</sequence>
<name>A0A2T2P311_CORCC</name>
<evidence type="ECO:0000313" key="8">
    <source>
        <dbReference type="EMBL" id="PSN72052.1"/>
    </source>
</evidence>
<dbReference type="PANTHER" id="PTHR47171">
    <property type="entry name" value="FARA-RELATED"/>
    <property type="match status" value="1"/>
</dbReference>
<dbReference type="PROSITE" id="PS00463">
    <property type="entry name" value="ZN2_CY6_FUNGAL_1"/>
    <property type="match status" value="1"/>
</dbReference>
<keyword evidence="2" id="KW-0862">Zinc</keyword>
<dbReference type="SMART" id="SM00906">
    <property type="entry name" value="Fungal_trans"/>
    <property type="match status" value="1"/>
</dbReference>
<evidence type="ECO:0000256" key="5">
    <source>
        <dbReference type="ARBA" id="ARBA00023163"/>
    </source>
</evidence>
<keyword evidence="5" id="KW-0804">Transcription</keyword>
<protein>
    <recommendedName>
        <fullName evidence="7">Zn(2)-C6 fungal-type domain-containing protein</fullName>
    </recommendedName>
</protein>